<keyword evidence="9" id="KW-1185">Reference proteome</keyword>
<feature type="compositionally biased region" description="Basic residues" evidence="6">
    <location>
        <begin position="676"/>
        <end position="695"/>
    </location>
</feature>
<feature type="compositionally biased region" description="Gly residues" evidence="6">
    <location>
        <begin position="447"/>
        <end position="459"/>
    </location>
</feature>
<keyword evidence="3 5" id="KW-0347">Helicase</keyword>
<evidence type="ECO:0000313" key="8">
    <source>
        <dbReference type="EMBL" id="MFC6885864.1"/>
    </source>
</evidence>
<evidence type="ECO:0000313" key="9">
    <source>
        <dbReference type="Proteomes" id="UP001596380"/>
    </source>
</evidence>
<dbReference type="InterPro" id="IPR003593">
    <property type="entry name" value="AAA+_ATPase"/>
</dbReference>
<gene>
    <name evidence="8" type="ORF">ACFQKB_39320</name>
</gene>
<dbReference type="InterPro" id="IPR027785">
    <property type="entry name" value="UvrD-like_helicase_C"/>
</dbReference>
<proteinExistence type="predicted"/>
<dbReference type="PANTHER" id="PTHR11070">
    <property type="entry name" value="UVRD / RECB / PCRA DNA HELICASE FAMILY MEMBER"/>
    <property type="match status" value="1"/>
</dbReference>
<evidence type="ECO:0000256" key="6">
    <source>
        <dbReference type="SAM" id="MobiDB-lite"/>
    </source>
</evidence>
<evidence type="ECO:0000256" key="5">
    <source>
        <dbReference type="PROSITE-ProRule" id="PRU00560"/>
    </source>
</evidence>
<keyword evidence="2 5" id="KW-0378">Hydrolase</keyword>
<dbReference type="SUPFAM" id="SSF52540">
    <property type="entry name" value="P-loop containing nucleoside triphosphate hydrolases"/>
    <property type="match status" value="1"/>
</dbReference>
<feature type="region of interest" description="Disordered" evidence="6">
    <location>
        <begin position="1"/>
        <end position="22"/>
    </location>
</feature>
<accession>A0ABW2CZ33</accession>
<dbReference type="InterPro" id="IPR014016">
    <property type="entry name" value="UvrD-like_ATP-bd"/>
</dbReference>
<evidence type="ECO:0000259" key="7">
    <source>
        <dbReference type="PROSITE" id="PS51198"/>
    </source>
</evidence>
<dbReference type="PROSITE" id="PS51198">
    <property type="entry name" value="UVRD_HELICASE_ATP_BIND"/>
    <property type="match status" value="1"/>
</dbReference>
<dbReference type="Gene3D" id="3.40.50.300">
    <property type="entry name" value="P-loop containing nucleotide triphosphate hydrolases"/>
    <property type="match status" value="3"/>
</dbReference>
<evidence type="ECO:0000256" key="3">
    <source>
        <dbReference type="ARBA" id="ARBA00022806"/>
    </source>
</evidence>
<dbReference type="Proteomes" id="UP001596380">
    <property type="component" value="Unassembled WGS sequence"/>
</dbReference>
<feature type="region of interest" description="Disordered" evidence="6">
    <location>
        <begin position="663"/>
        <end position="695"/>
    </location>
</feature>
<keyword evidence="4 5" id="KW-0067">ATP-binding</keyword>
<feature type="region of interest" description="Disordered" evidence="6">
    <location>
        <begin position="95"/>
        <end position="129"/>
    </location>
</feature>
<feature type="region of interest" description="Disordered" evidence="6">
    <location>
        <begin position="440"/>
        <end position="463"/>
    </location>
</feature>
<keyword evidence="1 5" id="KW-0547">Nucleotide-binding</keyword>
<feature type="domain" description="UvrD-like helicase ATP-binding" evidence="7">
    <location>
        <begin position="227"/>
        <end position="707"/>
    </location>
</feature>
<name>A0ABW2CZ33_9ACTN</name>
<dbReference type="Pfam" id="PF13538">
    <property type="entry name" value="UvrD_C_2"/>
    <property type="match status" value="1"/>
</dbReference>
<dbReference type="Pfam" id="PF13245">
    <property type="entry name" value="AAA_19"/>
    <property type="match status" value="1"/>
</dbReference>
<feature type="compositionally biased region" description="Gly residues" evidence="6">
    <location>
        <begin position="99"/>
        <end position="122"/>
    </location>
</feature>
<comment type="caution">
    <text evidence="8">The sequence shown here is derived from an EMBL/GenBank/DDBJ whole genome shotgun (WGS) entry which is preliminary data.</text>
</comment>
<protein>
    <submittedName>
        <fullName evidence="8">HelD family protein</fullName>
    </submittedName>
</protein>
<dbReference type="InterPro" id="IPR000212">
    <property type="entry name" value="DNA_helicase_UvrD/REP"/>
</dbReference>
<feature type="binding site" evidence="5">
    <location>
        <begin position="248"/>
        <end position="255"/>
    </location>
    <ligand>
        <name>ATP</name>
        <dbReference type="ChEBI" id="CHEBI:30616"/>
    </ligand>
</feature>
<dbReference type="PANTHER" id="PTHR11070:SF45">
    <property type="entry name" value="DNA 3'-5' HELICASE"/>
    <property type="match status" value="1"/>
</dbReference>
<dbReference type="SMART" id="SM00382">
    <property type="entry name" value="AAA"/>
    <property type="match status" value="1"/>
</dbReference>
<evidence type="ECO:0000256" key="4">
    <source>
        <dbReference type="ARBA" id="ARBA00022840"/>
    </source>
</evidence>
<sequence length="889" mass="95048">MSSPVTGRTSGHGGTVKDQEIAAEQRYVDTAYERLEEMRADAQAMIREGYRQSLAGTKGSLVDRDAMVHQAALRAQALDVADDGLVFGRLDLAARDATGGPGGPGEPGGPGGDEGDATGGGDRPGRVENGREVRYIGRIGVRTRDHDSLVIDWRAPAAEDFYRATPEDPRGVVRRRVLHSRGHAVVDLEDDLLDPEASEGLTVVGDGAFIASLARAREGAMRDIVATIQREQDEVIRAPADGTVLVRGAPGTGKTAVALHRVAYLLFRHRRRFGSRGVLVVGPNPRFTAYIERVLPSLGEGSATLRSLGDLVDGATATAHDAPALARLKGAEPMAAVLRRAVTDHAPGAPDELRVVFKGVVVRLDRARLDKVRAEAHRRSRGSVNAARGRAAELLLDALWERFADLGGPDAPESAEAEATGLWSAILAADGLAAIDEAESGTSANGSRGGGRPSGNGDGTRGRFDARVREQRAFTDFLVAWWPIRRPADVLRSLGDPDRLRRAAGRDLDGDAVRALAASWARALPDEGPPALTYQDVALLDELDALLGSPPRPSRRRAPAEGDPYVVDGVNILTGEEVADETWEPEMRELTTSIERVERSRRVDDGVVEERPEYAHIVVDEAQDLSPMQWRMLGRRGRQASWTVVEDPAQSAWEDLAAAREAMDAALGGDPPASRGRSRRGRPKRPAKAAPRRARHEYELTTNYRNSTEIAAVSARVLALALPEARPARAVRTSGIDPVVRVVAENGLAASARAAAEELLGRVEGTIGVIVPLPPAEPASESAGEADGQTALSFDMEPSAPSDVEPSGPAWTPAVRDRLADGLPERVQVLDVLEAKGLEFDAAVIVAPETVAAQSPRGLRVLYVAVSRATQHLTVLTADPRWRTTLLPG</sequence>
<reference evidence="9" key="1">
    <citation type="journal article" date="2019" name="Int. J. Syst. Evol. Microbiol.">
        <title>The Global Catalogue of Microorganisms (GCM) 10K type strain sequencing project: providing services to taxonomists for standard genome sequencing and annotation.</title>
        <authorList>
            <consortium name="The Broad Institute Genomics Platform"/>
            <consortium name="The Broad Institute Genome Sequencing Center for Infectious Disease"/>
            <person name="Wu L."/>
            <person name="Ma J."/>
        </authorList>
    </citation>
    <scope>NUCLEOTIDE SEQUENCE [LARGE SCALE GENOMIC DNA]</scope>
    <source>
        <strain evidence="9">JCM 3369</strain>
    </source>
</reference>
<evidence type="ECO:0000256" key="2">
    <source>
        <dbReference type="ARBA" id="ARBA00022801"/>
    </source>
</evidence>
<dbReference type="InterPro" id="IPR027417">
    <property type="entry name" value="P-loop_NTPase"/>
</dbReference>
<organism evidence="8 9">
    <name type="scientific">Actinomadura yumaensis</name>
    <dbReference type="NCBI Taxonomy" id="111807"/>
    <lineage>
        <taxon>Bacteria</taxon>
        <taxon>Bacillati</taxon>
        <taxon>Actinomycetota</taxon>
        <taxon>Actinomycetes</taxon>
        <taxon>Streptosporangiales</taxon>
        <taxon>Thermomonosporaceae</taxon>
        <taxon>Actinomadura</taxon>
    </lineage>
</organism>
<feature type="compositionally biased region" description="Low complexity" evidence="6">
    <location>
        <begin position="664"/>
        <end position="675"/>
    </location>
</feature>
<dbReference type="RefSeq" id="WP_160821979.1">
    <property type="nucleotide sequence ID" value="NZ_JBHSXS010000044.1"/>
</dbReference>
<evidence type="ECO:0000256" key="1">
    <source>
        <dbReference type="ARBA" id="ARBA00022741"/>
    </source>
</evidence>
<dbReference type="EMBL" id="JBHSXS010000044">
    <property type="protein sequence ID" value="MFC6885864.1"/>
    <property type="molecule type" value="Genomic_DNA"/>
</dbReference>